<evidence type="ECO:0000313" key="13">
    <source>
        <dbReference type="WBParaSite" id="ACAC_0000237101-mRNA-1"/>
    </source>
</evidence>
<dbReference type="InterPro" id="IPR015418">
    <property type="entry name" value="Eaf6"/>
</dbReference>
<evidence type="ECO:0000256" key="11">
    <source>
        <dbReference type="SAM" id="MobiDB-lite"/>
    </source>
</evidence>
<evidence type="ECO:0000256" key="7">
    <source>
        <dbReference type="ARBA" id="ARBA00023163"/>
    </source>
</evidence>
<evidence type="ECO:0000256" key="3">
    <source>
        <dbReference type="ARBA" id="ARBA00019141"/>
    </source>
</evidence>
<keyword evidence="7 9" id="KW-0804">Transcription</keyword>
<evidence type="ECO:0000256" key="2">
    <source>
        <dbReference type="ARBA" id="ARBA00010916"/>
    </source>
</evidence>
<dbReference type="Pfam" id="PF09340">
    <property type="entry name" value="NuA4"/>
    <property type="match status" value="1"/>
</dbReference>
<dbReference type="AlphaFoldDB" id="A0A0K0CXP9"/>
<dbReference type="Proteomes" id="UP000035642">
    <property type="component" value="Unassembled WGS sequence"/>
</dbReference>
<evidence type="ECO:0000256" key="10">
    <source>
        <dbReference type="SAM" id="Coils"/>
    </source>
</evidence>
<keyword evidence="4" id="KW-0156">Chromatin regulator</keyword>
<organism evidence="12 13">
    <name type="scientific">Angiostrongylus cantonensis</name>
    <name type="common">Rat lungworm</name>
    <dbReference type="NCBI Taxonomy" id="6313"/>
    <lineage>
        <taxon>Eukaryota</taxon>
        <taxon>Metazoa</taxon>
        <taxon>Ecdysozoa</taxon>
        <taxon>Nematoda</taxon>
        <taxon>Chromadorea</taxon>
        <taxon>Rhabditida</taxon>
        <taxon>Rhabditina</taxon>
        <taxon>Rhabditomorpha</taxon>
        <taxon>Strongyloidea</taxon>
        <taxon>Metastrongylidae</taxon>
        <taxon>Angiostrongylus</taxon>
    </lineage>
</organism>
<evidence type="ECO:0000256" key="1">
    <source>
        <dbReference type="ARBA" id="ARBA00004123"/>
    </source>
</evidence>
<evidence type="ECO:0000256" key="6">
    <source>
        <dbReference type="ARBA" id="ARBA00023054"/>
    </source>
</evidence>
<feature type="region of interest" description="Disordered" evidence="11">
    <location>
        <begin position="95"/>
        <end position="147"/>
    </location>
</feature>
<dbReference type="GO" id="GO:0000123">
    <property type="term" value="C:histone acetyltransferase complex"/>
    <property type="evidence" value="ECO:0007669"/>
    <property type="project" value="InterPro"/>
</dbReference>
<keyword evidence="8" id="KW-0539">Nucleus</keyword>
<sequence length="164" mass="19356">MEKFEEKEDYEKSLEELLKEREEVATSLETLEEEIYSYEESFLVSTAEHGNVVTGLNRDAWLTFGQRSTNAHLRPKFTVNNIRYKDRVFSNSSVKSPATRLHPRLKPNKFMTTSDKHSTSETARKVMKEEIQRNSKKEHGKKVSDQDVLKRWKKENKKMIKKVF</sequence>
<dbReference type="STRING" id="6313.A0A0K0CXP9"/>
<evidence type="ECO:0000256" key="5">
    <source>
        <dbReference type="ARBA" id="ARBA00023015"/>
    </source>
</evidence>
<dbReference type="WBParaSite" id="ACAC_0000237101-mRNA-1">
    <property type="protein sequence ID" value="ACAC_0000237101-mRNA-1"/>
    <property type="gene ID" value="ACAC_0000237101"/>
</dbReference>
<accession>A0A0K0CXP9</accession>
<evidence type="ECO:0000256" key="4">
    <source>
        <dbReference type="ARBA" id="ARBA00022853"/>
    </source>
</evidence>
<comment type="subcellular location">
    <subcellularLocation>
        <location evidence="1">Nucleus</location>
    </subcellularLocation>
</comment>
<feature type="coiled-coil region" evidence="10">
    <location>
        <begin position="7"/>
        <end position="41"/>
    </location>
</feature>
<reference evidence="12" key="1">
    <citation type="submission" date="2012-09" db="EMBL/GenBank/DDBJ databases">
        <authorList>
            <person name="Martin A.A."/>
        </authorList>
    </citation>
    <scope>NUCLEOTIDE SEQUENCE</scope>
</reference>
<evidence type="ECO:0000313" key="12">
    <source>
        <dbReference type="Proteomes" id="UP000035642"/>
    </source>
</evidence>
<comment type="similarity">
    <text evidence="2 9">Belongs to the EAF6 family.</text>
</comment>
<reference evidence="13" key="2">
    <citation type="submission" date="2017-02" db="UniProtKB">
        <authorList>
            <consortium name="WormBaseParasite"/>
        </authorList>
    </citation>
    <scope>IDENTIFICATION</scope>
</reference>
<keyword evidence="6 10" id="KW-0175">Coiled coil</keyword>
<name>A0A0K0CXP9_ANGCA</name>
<protein>
    <recommendedName>
        <fullName evidence="3">Chromatin modification-related protein MEAF6</fullName>
    </recommendedName>
</protein>
<dbReference type="GO" id="GO:0006325">
    <property type="term" value="P:chromatin organization"/>
    <property type="evidence" value="ECO:0007669"/>
    <property type="project" value="UniProtKB-KW"/>
</dbReference>
<dbReference type="PANTHER" id="PTHR13476">
    <property type="entry name" value="CHROMATIN MODIFICATION-RELATED PROTEIN MEAF6"/>
    <property type="match status" value="1"/>
</dbReference>
<evidence type="ECO:0000256" key="9">
    <source>
        <dbReference type="RuleBase" id="RU368022"/>
    </source>
</evidence>
<proteinExistence type="inferred from homology"/>
<feature type="compositionally biased region" description="Basic and acidic residues" evidence="11">
    <location>
        <begin position="114"/>
        <end position="147"/>
    </location>
</feature>
<dbReference type="GO" id="GO:0005634">
    <property type="term" value="C:nucleus"/>
    <property type="evidence" value="ECO:0007669"/>
    <property type="project" value="UniProtKB-SubCell"/>
</dbReference>
<keyword evidence="5 9" id="KW-0805">Transcription regulation</keyword>
<keyword evidence="12" id="KW-1185">Reference proteome</keyword>
<evidence type="ECO:0000256" key="8">
    <source>
        <dbReference type="ARBA" id="ARBA00023242"/>
    </source>
</evidence>